<evidence type="ECO:0000313" key="10">
    <source>
        <dbReference type="Proteomes" id="UP000681414"/>
    </source>
</evidence>
<accession>A0A942TDV3</accession>
<dbReference type="EMBL" id="JAGYPG010000001">
    <property type="protein sequence ID" value="MBS4194682.1"/>
    <property type="molecule type" value="Genomic_DNA"/>
</dbReference>
<evidence type="ECO:0000256" key="3">
    <source>
        <dbReference type="ARBA" id="ARBA00014701"/>
    </source>
</evidence>
<reference evidence="9 10" key="1">
    <citation type="submission" date="2021-05" db="EMBL/GenBank/DDBJ databases">
        <title>Novel Bacillus species.</title>
        <authorList>
            <person name="Liu G."/>
        </authorList>
    </citation>
    <scope>NUCLEOTIDE SEQUENCE [LARGE SCALE GENOMIC DNA]</scope>
    <source>
        <strain evidence="10">FJAT-49780</strain>
    </source>
</reference>
<gene>
    <name evidence="9" type="ORF">KHA97_06290</name>
</gene>
<keyword evidence="10" id="KW-1185">Reference proteome</keyword>
<keyword evidence="5" id="KW-0547">Nucleotide-binding</keyword>
<name>A0A942TDV3_9BACI</name>
<evidence type="ECO:0000256" key="7">
    <source>
        <dbReference type="ARBA" id="ARBA00022840"/>
    </source>
</evidence>
<dbReference type="CDD" id="cd24062">
    <property type="entry name" value="ASKHA_NBD_ROK_BsGLK-like"/>
    <property type="match status" value="1"/>
</dbReference>
<comment type="caution">
    <text evidence="9">The sequence shown here is derived from an EMBL/GenBank/DDBJ whole genome shotgun (WGS) entry which is preliminary data.</text>
</comment>
<evidence type="ECO:0000256" key="5">
    <source>
        <dbReference type="ARBA" id="ARBA00022741"/>
    </source>
</evidence>
<dbReference type="PANTHER" id="PTHR18964">
    <property type="entry name" value="ROK (REPRESSOR, ORF, KINASE) FAMILY"/>
    <property type="match status" value="1"/>
</dbReference>
<evidence type="ECO:0000256" key="8">
    <source>
        <dbReference type="ARBA" id="ARBA00032386"/>
    </source>
</evidence>
<dbReference type="AlphaFoldDB" id="A0A942TDV3"/>
<dbReference type="Pfam" id="PF00480">
    <property type="entry name" value="ROK"/>
    <property type="match status" value="1"/>
</dbReference>
<evidence type="ECO:0000256" key="1">
    <source>
        <dbReference type="ARBA" id="ARBA00006479"/>
    </source>
</evidence>
<evidence type="ECO:0000256" key="4">
    <source>
        <dbReference type="ARBA" id="ARBA00022679"/>
    </source>
</evidence>
<proteinExistence type="inferred from homology"/>
<dbReference type="GO" id="GO:0005737">
    <property type="term" value="C:cytoplasm"/>
    <property type="evidence" value="ECO:0007669"/>
    <property type="project" value="InterPro"/>
</dbReference>
<dbReference type="RefSeq" id="WP_213123846.1">
    <property type="nucleotide sequence ID" value="NZ_JAGYPG010000001.1"/>
</dbReference>
<evidence type="ECO:0000256" key="2">
    <source>
        <dbReference type="ARBA" id="ARBA00012323"/>
    </source>
</evidence>
<dbReference type="InterPro" id="IPR000600">
    <property type="entry name" value="ROK"/>
</dbReference>
<dbReference type="SUPFAM" id="SSF53067">
    <property type="entry name" value="Actin-like ATPase domain"/>
    <property type="match status" value="1"/>
</dbReference>
<dbReference type="GO" id="GO:0006096">
    <property type="term" value="P:glycolytic process"/>
    <property type="evidence" value="ECO:0007669"/>
    <property type="project" value="InterPro"/>
</dbReference>
<organism evidence="9 10">
    <name type="scientific">Lederbergia citri</name>
    <dbReference type="NCBI Taxonomy" id="2833580"/>
    <lineage>
        <taxon>Bacteria</taxon>
        <taxon>Bacillati</taxon>
        <taxon>Bacillota</taxon>
        <taxon>Bacilli</taxon>
        <taxon>Bacillales</taxon>
        <taxon>Bacillaceae</taxon>
        <taxon>Lederbergia</taxon>
    </lineage>
</organism>
<dbReference type="NCBIfam" id="TIGR00744">
    <property type="entry name" value="ROK_glcA_fam"/>
    <property type="match status" value="1"/>
</dbReference>
<comment type="similarity">
    <text evidence="1">Belongs to the ROK (NagC/XylR) family.</text>
</comment>
<sequence length="323" mass="33415">MENEKWLLGIDIGGTSVKLAFLTEEGDIVHKWEIPTNIANNGSSIIPDIGKAVHNKLAELNVPHEKLKAAGVGAPGPIDQELGVMFEAVNLGWPDNFPLRDLMQEAVGVPVAIENDANAAALGEMWKGAGKGAKDLIAITLGTGVGGGVIVNGDIVHGAKGAAGEIGHITAVPKGGYMCNCGKQGCLETVASATGIVRTAKEFLAEYEGDSPLKELLQKNGDITAKDIFDAAQTGDELALRTVDSLADHLGLALANIGSTFNPAKIVIGGGVSKAGDFLLGKIEEFFKKYAFKPVGDSTEIVLAQLGNDAGIAGAAWLAANKN</sequence>
<evidence type="ECO:0000313" key="9">
    <source>
        <dbReference type="EMBL" id="MBS4194682.1"/>
    </source>
</evidence>
<dbReference type="InterPro" id="IPR004654">
    <property type="entry name" value="ROK_glcA"/>
</dbReference>
<dbReference type="EC" id="2.7.1.2" evidence="2"/>
<keyword evidence="7" id="KW-0067">ATP-binding</keyword>
<dbReference type="GO" id="GO:0005524">
    <property type="term" value="F:ATP binding"/>
    <property type="evidence" value="ECO:0007669"/>
    <property type="project" value="UniProtKB-KW"/>
</dbReference>
<keyword evidence="6" id="KW-0418">Kinase</keyword>
<dbReference type="Gene3D" id="3.30.420.40">
    <property type="match status" value="2"/>
</dbReference>
<evidence type="ECO:0000256" key="6">
    <source>
        <dbReference type="ARBA" id="ARBA00022777"/>
    </source>
</evidence>
<dbReference type="PROSITE" id="PS01125">
    <property type="entry name" value="ROK"/>
    <property type="match status" value="1"/>
</dbReference>
<keyword evidence="4 9" id="KW-0808">Transferase</keyword>
<dbReference type="InterPro" id="IPR043129">
    <property type="entry name" value="ATPase_NBD"/>
</dbReference>
<dbReference type="Proteomes" id="UP000681414">
    <property type="component" value="Unassembled WGS sequence"/>
</dbReference>
<dbReference type="PANTHER" id="PTHR18964:SF149">
    <property type="entry name" value="BIFUNCTIONAL UDP-N-ACETYLGLUCOSAMINE 2-EPIMERASE_N-ACETYLMANNOSAMINE KINASE"/>
    <property type="match status" value="1"/>
</dbReference>
<dbReference type="InterPro" id="IPR049874">
    <property type="entry name" value="ROK_cs"/>
</dbReference>
<dbReference type="GO" id="GO:0004340">
    <property type="term" value="F:glucokinase activity"/>
    <property type="evidence" value="ECO:0007669"/>
    <property type="project" value="UniProtKB-EC"/>
</dbReference>
<protein>
    <recommendedName>
        <fullName evidence="3">Glucokinase</fullName>
        <ecNumber evidence="2">2.7.1.2</ecNumber>
    </recommendedName>
    <alternativeName>
        <fullName evidence="8">Glucose kinase</fullName>
    </alternativeName>
</protein>